<evidence type="ECO:0000259" key="4">
    <source>
        <dbReference type="SMART" id="SM01308"/>
    </source>
</evidence>
<dbReference type="Pfam" id="PF14663">
    <property type="entry name" value="RasGEF_N_2"/>
    <property type="match status" value="1"/>
</dbReference>
<comment type="similarity">
    <text evidence="1">Belongs to the RICTOR family.</text>
</comment>
<dbReference type="InterPro" id="IPR029453">
    <property type="entry name" value="Rictor_IV"/>
</dbReference>
<evidence type="ECO:0000256" key="2">
    <source>
        <dbReference type="SAM" id="MobiDB-lite"/>
    </source>
</evidence>
<gene>
    <name evidence="6" type="primary">ste16</name>
    <name evidence="6" type="ORF">DNF11_0873</name>
</gene>
<dbReference type="VEuPathDB" id="FungiDB:DNF11_0873"/>
<dbReference type="Proteomes" id="UP000269793">
    <property type="component" value="Chromosome II"/>
</dbReference>
<dbReference type="Pfam" id="PF14664">
    <property type="entry name" value="RICTOR_N"/>
    <property type="match status" value="1"/>
</dbReference>
<feature type="domain" description="Rapamycin-insensitive companion of mTOR N-terminal" evidence="4">
    <location>
        <begin position="159"/>
        <end position="494"/>
    </location>
</feature>
<feature type="region of interest" description="Disordered" evidence="2">
    <location>
        <begin position="1167"/>
        <end position="1190"/>
    </location>
</feature>
<dbReference type="OrthoDB" id="271111at2759"/>
<dbReference type="Pfam" id="PF14668">
    <property type="entry name" value="RICTOR_V"/>
    <property type="match status" value="1"/>
</dbReference>
<proteinExistence type="inferred from homology"/>
<reference evidence="6 7" key="1">
    <citation type="submission" date="2018-10" db="EMBL/GenBank/DDBJ databases">
        <title>Complete genome sequence of Malassezia restricta CBS 7877.</title>
        <authorList>
            <person name="Morand S.C."/>
            <person name="Bertignac M."/>
            <person name="Iltis A."/>
            <person name="Kolder I."/>
            <person name="Pirovano W."/>
            <person name="Jourdain R."/>
            <person name="Clavaud C."/>
        </authorList>
    </citation>
    <scope>NUCLEOTIDE SEQUENCE [LARGE SCALE GENOMIC DNA]</scope>
    <source>
        <strain evidence="6 7">CBS 7877</strain>
    </source>
</reference>
<dbReference type="Pfam" id="PF14666">
    <property type="entry name" value="RICTOR_M"/>
    <property type="match status" value="1"/>
</dbReference>
<dbReference type="InterPro" id="IPR016024">
    <property type="entry name" value="ARM-type_fold"/>
</dbReference>
<protein>
    <submittedName>
        <fullName evidence="6">Protein ste16</fullName>
    </submittedName>
</protein>
<dbReference type="PANTHER" id="PTHR13298">
    <property type="entry name" value="CYTOSOLIC REGULATOR PIANISSIMO"/>
    <property type="match status" value="1"/>
</dbReference>
<feature type="compositionally biased region" description="Basic and acidic residues" evidence="2">
    <location>
        <begin position="1167"/>
        <end position="1186"/>
    </location>
</feature>
<dbReference type="SMART" id="SM01308">
    <property type="entry name" value="RICTOR_N"/>
    <property type="match status" value="1"/>
</dbReference>
<dbReference type="SMART" id="SM01310">
    <property type="entry name" value="RICTOR_V"/>
    <property type="match status" value="1"/>
</dbReference>
<feature type="domain" description="Rapamycin-insensitive companion of mTOR middle" evidence="3">
    <location>
        <begin position="554"/>
        <end position="775"/>
    </location>
</feature>
<dbReference type="STRING" id="425264.A0A3G2S1A0"/>
<dbReference type="InterPro" id="IPR029452">
    <property type="entry name" value="RICTOR_V"/>
</dbReference>
<evidence type="ECO:0000313" key="7">
    <source>
        <dbReference type="Proteomes" id="UP000269793"/>
    </source>
</evidence>
<dbReference type="InterPro" id="IPR029451">
    <property type="entry name" value="RICTOR_M"/>
</dbReference>
<dbReference type="GO" id="GO:0031932">
    <property type="term" value="C:TORC2 complex"/>
    <property type="evidence" value="ECO:0007669"/>
    <property type="project" value="InterPro"/>
</dbReference>
<evidence type="ECO:0000313" key="6">
    <source>
        <dbReference type="EMBL" id="AYO41823.1"/>
    </source>
</evidence>
<dbReference type="SUPFAM" id="SSF48371">
    <property type="entry name" value="ARM repeat"/>
    <property type="match status" value="1"/>
</dbReference>
<accession>A0A3G2S1A0</accession>
<sequence length="1205" mass="134923">MDSLKSAFADVSERLMLESRIRDGARNMLQILDTNDANEALRSQVERELAVAEEHVQSLQTRRQSIEITLHNVENPAIISTSRFRRPRAIRAVHGLEDLNTHHNVTCMSPDPFVLPESQTFRLPLSNETELKKSIRAVDMLTRILKHDMSTTTALSPNEQSHIFLFLSTLYAQMPELRYDSHVNTLMLCALHGMSEGKSSTVRAYAIRLLRYIQSPDLLPALASYTNACTVFLSRALTLEDNFAFEREQALKLVRAWIQYMRLGSHHVHALLSEGIVRVLSSIALEPEDTLYHASVETLAELVVLDTPLVSRSSAMAPLWRAICESRATVAVPLVDNMLVLLDRPSTRRHISAGTDLEAVLADFTTVPGARRTPDRLETTQQVISHLLQSWQGLFYLCMQDKAALKALVASLHLDDDAIRSHVLAALLPVFRTSVPLSKVPHLYVSYMSFVLVLLLDVGLWDALLFILQHAPVHHEQARALLARALQLSRDVLPKDHATLNAFPELVHRICLRDKDPACVVGASHALGAIDACERTLMKIPSVPPAPPFPEVPVDDVLFRTLLRDSMVTSVREYTSWNQKVILDLLDGPLWDPRRFDEALVGSKFVRRLLAFYRPSHARYSALKKSDVAHQWTHIGVRLCRVLLHHSDGPRAITEERLLSDLRDAFEQSVQHTDSLFSPPNVQHTQVNGYFDILAVFFACTTGQEMLMHSRLYTPWFALCQNEDDASVYIMCQLLSIMDLSSSSMSRILLERALTEAPETVRLAATKRLTEALWLDNEPQAWAVSLLLTQILDLHVSVQEFAIHQLEQACRDPVMAQCAMQQGPPIELLARNTLFALLGLAEERGLTAMQHAGLLGPLAQVWYAREHIAYVARAEASLMKPSELPPHLYGQLARTPKGCAYLVELNVLPEWHDVLVSHACEAYDISLVARVKAALWACGHIGASNHGVDVLASHGLLNGLFGASQSPVVSVRGTLFFVCSLFTQCERGREVLASHGWTCSSTACLPRHRRTFVTLGASSPAAYQDMGSRLISPRDEHEAHAAYLMAQLGNGVVAGSARRALVRYRKQCPSVFRQVPLLGRALHMMDHYSFRLAARRNVWSLLDECTLSLDTIKLLQQWRSANVATAPAVPPRRCHTAKNVLNDENTYTTRLYPVLSIANLRRQVTQAEDHVKARNESPTKRTDHAPVELSSASRHEWPLKMYGFV</sequence>
<dbReference type="EMBL" id="CP033149">
    <property type="protein sequence ID" value="AYO41823.1"/>
    <property type="molecule type" value="Genomic_DNA"/>
</dbReference>
<dbReference type="InterPro" id="IPR028268">
    <property type="entry name" value="Pianissimo_fam"/>
</dbReference>
<keyword evidence="7" id="KW-1185">Reference proteome</keyword>
<dbReference type="GO" id="GO:0038203">
    <property type="term" value="P:TORC2 signaling"/>
    <property type="evidence" value="ECO:0007669"/>
    <property type="project" value="TreeGrafter"/>
</dbReference>
<evidence type="ECO:0000259" key="5">
    <source>
        <dbReference type="SMART" id="SM01310"/>
    </source>
</evidence>
<dbReference type="AlphaFoldDB" id="A0A3G2S1A0"/>
<evidence type="ECO:0000259" key="3">
    <source>
        <dbReference type="SMART" id="SM01307"/>
    </source>
</evidence>
<evidence type="ECO:0000256" key="1">
    <source>
        <dbReference type="ARBA" id="ARBA00008878"/>
    </source>
</evidence>
<dbReference type="InterPro" id="IPR028267">
    <property type="entry name" value="Pianissimo_N"/>
</dbReference>
<name>A0A3G2S1A0_MALR7</name>
<organism evidence="6 7">
    <name type="scientific">Malassezia restricta (strain ATCC 96810 / NBRC 103918 / CBS 7877)</name>
    <name type="common">Seborrheic dermatitis infection agent</name>
    <dbReference type="NCBI Taxonomy" id="425264"/>
    <lineage>
        <taxon>Eukaryota</taxon>
        <taxon>Fungi</taxon>
        <taxon>Dikarya</taxon>
        <taxon>Basidiomycota</taxon>
        <taxon>Ustilaginomycotina</taxon>
        <taxon>Malasseziomycetes</taxon>
        <taxon>Malasseziales</taxon>
        <taxon>Malasseziaceae</taxon>
        <taxon>Malassezia</taxon>
    </lineage>
</organism>
<feature type="domain" description="Rapamycin-insensitive companion of mTOR" evidence="5">
    <location>
        <begin position="928"/>
        <end position="999"/>
    </location>
</feature>
<dbReference type="PANTHER" id="PTHR13298:SF11">
    <property type="entry name" value="RAPAMYCIN-INSENSITIVE COMPANION OF MTOR"/>
    <property type="match status" value="1"/>
</dbReference>
<dbReference type="SMART" id="SM01307">
    <property type="entry name" value="RICTOR_M"/>
    <property type="match status" value="1"/>
</dbReference>